<evidence type="ECO:0000256" key="1">
    <source>
        <dbReference type="SAM" id="Phobius"/>
    </source>
</evidence>
<dbReference type="PANTHER" id="PTHR31325">
    <property type="entry name" value="OS01G0798800 PROTEIN-RELATED"/>
    <property type="match status" value="1"/>
</dbReference>
<evidence type="ECO:0000259" key="2">
    <source>
        <dbReference type="Pfam" id="PF13968"/>
    </source>
</evidence>
<sequence length="716" mass="83027">MVFNGVIFAEASRWATNRSGLPSSSKELWNKFQLCSLIVLSLCLHIILIGFGYKSNRKGNRWVIRLTWVAYQLGDWVATASLTTLLKRQAEKPNAIEILWAPFLLLHLGNAETMAANYLEESALWLRYLVGLLIQLAMAFYIYFRFQKNHPGFNFLAILMFIAGTIKCGERILILRFSGFENYQKKVLRAPPPEISHSSEGKFDFPKHELLVAYLKKKGVSQETEYLHQAYLSFKMFMPLFSGLKLRIYEKLNDIFNLEKSMNAEEAFKLVDIELEFLYDMLYTKTSILNSVNGVIFLSIALLSCISGFIAFSVTISKHAYRRVDIAITYLLLVGAIFADTFALITQLFSKWTLRTLTKPDSKKLSKCVYPVINYWLNYRLMKKGITSMAQSSLLKYCLNTKASTISAVAKKLRLGNTIFEKSLHILDQKQQPPVWMDVDLELKNFIYLNLKEKRTQYEKKEFDFKSLPSLLNEGAYELVLNRRELHEKVGWSLKDLEFTHSLLLWHIATDILYYDQRRRYPKGSFSARCRISKHLSDYMMHLLVKAPFMLRKGIGELRYRDTCREAVEFFNQEMRGHGVRLAATTLLAIDAEFRRFLFQMKGHGKSVFFGGSALAIQLRSLSRGERMDEEQVWEIISCVWMEMLVSAANHCDWKDHIIQLRNGKELLTHVALLMAHFGLSKRIRMTDLPPQLEAQGNYNPPWNWAELNRLVYYLA</sequence>
<accession>A0A6P5WFA8</accession>
<protein>
    <submittedName>
        <fullName evidence="4">Uncharacterized protein LOC111274183</fullName>
    </submittedName>
</protein>
<dbReference type="InterPro" id="IPR007658">
    <property type="entry name" value="DUF594"/>
</dbReference>
<feature type="transmembrane region" description="Helical" evidence="1">
    <location>
        <begin position="125"/>
        <end position="144"/>
    </location>
</feature>
<feature type="transmembrane region" description="Helical" evidence="1">
    <location>
        <begin position="156"/>
        <end position="174"/>
    </location>
</feature>
<keyword evidence="1" id="KW-0812">Transmembrane</keyword>
<feature type="transmembrane region" description="Helical" evidence="1">
    <location>
        <begin position="328"/>
        <end position="349"/>
    </location>
</feature>
<dbReference type="Pfam" id="PF04578">
    <property type="entry name" value="DUF594"/>
    <property type="match status" value="1"/>
</dbReference>
<proteinExistence type="predicted"/>
<evidence type="ECO:0000313" key="4">
    <source>
        <dbReference type="RefSeq" id="XP_022714549.1"/>
    </source>
</evidence>
<feature type="domain" description="DUF4220" evidence="2">
    <location>
        <begin position="68"/>
        <end position="396"/>
    </location>
</feature>
<reference evidence="4" key="1">
    <citation type="submission" date="2025-08" db="UniProtKB">
        <authorList>
            <consortium name="RefSeq"/>
        </authorList>
    </citation>
    <scope>IDENTIFICATION</scope>
    <source>
        <tissue evidence="4">Fruit stalk</tissue>
    </source>
</reference>
<feature type="transmembrane region" description="Helical" evidence="1">
    <location>
        <begin position="34"/>
        <end position="53"/>
    </location>
</feature>
<dbReference type="GeneID" id="111274183"/>
<dbReference type="AlphaFoldDB" id="A0A6P5WFA8"/>
<dbReference type="KEGG" id="dzi:111274183"/>
<dbReference type="RefSeq" id="XP_022714549.1">
    <property type="nucleotide sequence ID" value="XM_022858814.1"/>
</dbReference>
<keyword evidence="1" id="KW-0472">Membrane</keyword>
<dbReference type="Proteomes" id="UP000515121">
    <property type="component" value="Unplaced"/>
</dbReference>
<name>A0A6P5WFA8_DURZI</name>
<dbReference type="InterPro" id="IPR025315">
    <property type="entry name" value="DUF4220"/>
</dbReference>
<keyword evidence="1" id="KW-1133">Transmembrane helix</keyword>
<feature type="transmembrane region" description="Helical" evidence="1">
    <location>
        <begin position="295"/>
        <end position="316"/>
    </location>
</feature>
<gene>
    <name evidence="4" type="primary">LOC111274183</name>
</gene>
<organism evidence="3 4">
    <name type="scientific">Durio zibethinus</name>
    <name type="common">Durian</name>
    <dbReference type="NCBI Taxonomy" id="66656"/>
    <lineage>
        <taxon>Eukaryota</taxon>
        <taxon>Viridiplantae</taxon>
        <taxon>Streptophyta</taxon>
        <taxon>Embryophyta</taxon>
        <taxon>Tracheophyta</taxon>
        <taxon>Spermatophyta</taxon>
        <taxon>Magnoliopsida</taxon>
        <taxon>eudicotyledons</taxon>
        <taxon>Gunneridae</taxon>
        <taxon>Pentapetalae</taxon>
        <taxon>rosids</taxon>
        <taxon>malvids</taxon>
        <taxon>Malvales</taxon>
        <taxon>Malvaceae</taxon>
        <taxon>Helicteroideae</taxon>
        <taxon>Durio</taxon>
    </lineage>
</organism>
<evidence type="ECO:0000313" key="3">
    <source>
        <dbReference type="Proteomes" id="UP000515121"/>
    </source>
</evidence>
<dbReference type="OrthoDB" id="992749at2759"/>
<keyword evidence="3" id="KW-1185">Reference proteome</keyword>
<dbReference type="Pfam" id="PF13968">
    <property type="entry name" value="DUF4220"/>
    <property type="match status" value="1"/>
</dbReference>